<sequence length="60" mass="7315">RNVYFYEKRVKLDLCGYISSKLKEELNLIVDIFDYYFGEEISRRDSFNLNTLNKEQDKQL</sequence>
<gene>
    <name evidence="1" type="ORF">DERYTH_LOCUS5139</name>
</gene>
<organism evidence="1 2">
    <name type="scientific">Dentiscutata erythropus</name>
    <dbReference type="NCBI Taxonomy" id="1348616"/>
    <lineage>
        <taxon>Eukaryota</taxon>
        <taxon>Fungi</taxon>
        <taxon>Fungi incertae sedis</taxon>
        <taxon>Mucoromycota</taxon>
        <taxon>Glomeromycotina</taxon>
        <taxon>Glomeromycetes</taxon>
        <taxon>Diversisporales</taxon>
        <taxon>Gigasporaceae</taxon>
        <taxon>Dentiscutata</taxon>
    </lineage>
</organism>
<evidence type="ECO:0000313" key="1">
    <source>
        <dbReference type="EMBL" id="CAG8548256.1"/>
    </source>
</evidence>
<accession>A0A9N9FPX7</accession>
<evidence type="ECO:0000313" key="2">
    <source>
        <dbReference type="Proteomes" id="UP000789405"/>
    </source>
</evidence>
<name>A0A9N9FPX7_9GLOM</name>
<reference evidence="1" key="1">
    <citation type="submission" date="2021-06" db="EMBL/GenBank/DDBJ databases">
        <authorList>
            <person name="Kallberg Y."/>
            <person name="Tangrot J."/>
            <person name="Rosling A."/>
        </authorList>
    </citation>
    <scope>NUCLEOTIDE SEQUENCE</scope>
    <source>
        <strain evidence="1">MA453B</strain>
    </source>
</reference>
<keyword evidence="2" id="KW-1185">Reference proteome</keyword>
<dbReference type="OrthoDB" id="2492910at2759"/>
<dbReference type="EMBL" id="CAJVPY010002093">
    <property type="protein sequence ID" value="CAG8548256.1"/>
    <property type="molecule type" value="Genomic_DNA"/>
</dbReference>
<comment type="caution">
    <text evidence="1">The sequence shown here is derived from an EMBL/GenBank/DDBJ whole genome shotgun (WGS) entry which is preliminary data.</text>
</comment>
<dbReference type="Proteomes" id="UP000789405">
    <property type="component" value="Unassembled WGS sequence"/>
</dbReference>
<feature type="non-terminal residue" evidence="1">
    <location>
        <position position="1"/>
    </location>
</feature>
<dbReference type="AlphaFoldDB" id="A0A9N9FPX7"/>
<proteinExistence type="predicted"/>
<protein>
    <submittedName>
        <fullName evidence="1">8248_t:CDS:1</fullName>
    </submittedName>
</protein>